<feature type="transmembrane region" description="Helical" evidence="9">
    <location>
        <begin position="395"/>
        <end position="419"/>
    </location>
</feature>
<gene>
    <name evidence="11" type="ORF">Cop2CBH44_00700</name>
</gene>
<dbReference type="PRINTS" id="PR00702">
    <property type="entry name" value="ACRIFLAVINRP"/>
</dbReference>
<evidence type="ECO:0000256" key="3">
    <source>
        <dbReference type="ARBA" id="ARBA00022448"/>
    </source>
</evidence>
<evidence type="ECO:0000256" key="2">
    <source>
        <dbReference type="ARBA" id="ARBA00010942"/>
    </source>
</evidence>
<evidence type="ECO:0000256" key="4">
    <source>
        <dbReference type="ARBA" id="ARBA00022475"/>
    </source>
</evidence>
<reference evidence="12" key="1">
    <citation type="submission" date="2020-07" db="EMBL/GenBank/DDBJ databases">
        <title>Complete genome sequencing of Coprobacter sp. strain 2CBH44.</title>
        <authorList>
            <person name="Sakamoto M."/>
            <person name="Murakami T."/>
            <person name="Mori H."/>
        </authorList>
    </citation>
    <scope>NUCLEOTIDE SEQUENCE [LARGE SCALE GENOMIC DNA]</scope>
    <source>
        <strain evidence="12">2CBH44</strain>
    </source>
</reference>
<keyword evidence="12" id="KW-1185">Reference proteome</keyword>
<dbReference type="GO" id="GO:0005886">
    <property type="term" value="C:plasma membrane"/>
    <property type="evidence" value="ECO:0007669"/>
    <property type="project" value="UniProtKB-SubCell"/>
</dbReference>
<evidence type="ECO:0000256" key="8">
    <source>
        <dbReference type="ARBA" id="ARBA00023136"/>
    </source>
</evidence>
<dbReference type="Gene3D" id="3.30.70.1440">
    <property type="entry name" value="Multidrug efflux transporter AcrB pore domain"/>
    <property type="match status" value="1"/>
</dbReference>
<feature type="transmembrane region" description="Helical" evidence="9">
    <location>
        <begin position="472"/>
        <end position="499"/>
    </location>
</feature>
<dbReference type="Gene3D" id="3.30.70.1320">
    <property type="entry name" value="Multidrug efflux transporter AcrB pore domain like"/>
    <property type="match status" value="1"/>
</dbReference>
<dbReference type="SUPFAM" id="SSF82693">
    <property type="entry name" value="Multidrug efflux transporter AcrB pore domain, PN1, PN2, PC1 and PC2 subdomains"/>
    <property type="match status" value="4"/>
</dbReference>
<evidence type="ECO:0000313" key="12">
    <source>
        <dbReference type="Proteomes" id="UP000594042"/>
    </source>
</evidence>
<evidence type="ECO:0000259" key="10">
    <source>
        <dbReference type="PROSITE" id="PS50156"/>
    </source>
</evidence>
<feature type="transmembrane region" description="Helical" evidence="9">
    <location>
        <begin position="870"/>
        <end position="889"/>
    </location>
</feature>
<feature type="transmembrane region" description="Helical" evidence="9">
    <location>
        <begin position="368"/>
        <end position="389"/>
    </location>
</feature>
<evidence type="ECO:0000256" key="9">
    <source>
        <dbReference type="SAM" id="Phobius"/>
    </source>
</evidence>
<name>A0A7G1HVN5_9BACT</name>
<dbReference type="Pfam" id="PF00873">
    <property type="entry name" value="ACR_tran"/>
    <property type="match status" value="1"/>
</dbReference>
<dbReference type="Proteomes" id="UP000594042">
    <property type="component" value="Chromosome"/>
</dbReference>
<dbReference type="FunFam" id="1.20.1640.10:FF:000001">
    <property type="entry name" value="Efflux pump membrane transporter"/>
    <property type="match status" value="1"/>
</dbReference>
<feature type="transmembrane region" description="Helical" evidence="9">
    <location>
        <begin position="12"/>
        <end position="31"/>
    </location>
</feature>
<keyword evidence="8 9" id="KW-0472">Membrane</keyword>
<dbReference type="InterPro" id="IPR027463">
    <property type="entry name" value="AcrB_DN_DC_subdom"/>
</dbReference>
<dbReference type="RefSeq" id="WP_044229035.1">
    <property type="nucleotide sequence ID" value="NZ_AP023322.1"/>
</dbReference>
<dbReference type="NCBIfam" id="TIGR00915">
    <property type="entry name" value="2A0602"/>
    <property type="match status" value="1"/>
</dbReference>
<proteinExistence type="inferred from homology"/>
<dbReference type="InterPro" id="IPR004764">
    <property type="entry name" value="MdtF-like"/>
</dbReference>
<dbReference type="GO" id="GO:0015562">
    <property type="term" value="F:efflux transmembrane transporter activity"/>
    <property type="evidence" value="ECO:0007669"/>
    <property type="project" value="InterPro"/>
</dbReference>
<organism evidence="11 12">
    <name type="scientific">Coprobacter secundus subsp. similis</name>
    <dbReference type="NCBI Taxonomy" id="2751153"/>
    <lineage>
        <taxon>Bacteria</taxon>
        <taxon>Pseudomonadati</taxon>
        <taxon>Bacteroidota</taxon>
        <taxon>Bacteroidia</taxon>
        <taxon>Bacteroidales</taxon>
        <taxon>Barnesiellaceae</taxon>
        <taxon>Coprobacter</taxon>
    </lineage>
</organism>
<dbReference type="KEGG" id="copr:Cop2CBH44_00700"/>
<evidence type="ECO:0000256" key="6">
    <source>
        <dbReference type="ARBA" id="ARBA00022692"/>
    </source>
</evidence>
<keyword evidence="7 9" id="KW-1133">Transmembrane helix</keyword>
<keyword evidence="3" id="KW-0813">Transport</keyword>
<feature type="transmembrane region" description="Helical" evidence="9">
    <location>
        <begin position="968"/>
        <end position="991"/>
    </location>
</feature>
<feature type="transmembrane region" description="Helical" evidence="9">
    <location>
        <begin position="342"/>
        <end position="361"/>
    </location>
</feature>
<comment type="subcellular location">
    <subcellularLocation>
        <location evidence="1">Cell inner membrane</location>
        <topology evidence="1">Multi-pass membrane protein</topology>
    </subcellularLocation>
</comment>
<dbReference type="PROSITE" id="PS50156">
    <property type="entry name" value="SSD"/>
    <property type="match status" value="1"/>
</dbReference>
<dbReference type="EMBL" id="AP023322">
    <property type="protein sequence ID" value="BCI61717.1"/>
    <property type="molecule type" value="Genomic_DNA"/>
</dbReference>
<evidence type="ECO:0000313" key="11">
    <source>
        <dbReference type="EMBL" id="BCI61717.1"/>
    </source>
</evidence>
<evidence type="ECO:0000256" key="5">
    <source>
        <dbReference type="ARBA" id="ARBA00022519"/>
    </source>
</evidence>
<comment type="similarity">
    <text evidence="2">Belongs to the resistance-nodulation-cell division (RND) (TC 2.A.6) family.</text>
</comment>
<dbReference type="InterPro" id="IPR000731">
    <property type="entry name" value="SSD"/>
</dbReference>
<dbReference type="SUPFAM" id="SSF82714">
    <property type="entry name" value="Multidrug efflux transporter AcrB TolC docking domain, DN and DC subdomains"/>
    <property type="match status" value="2"/>
</dbReference>
<keyword evidence="6 9" id="KW-0812">Transmembrane</keyword>
<dbReference type="FunFam" id="3.30.70.1430:FF:000001">
    <property type="entry name" value="Efflux pump membrane transporter"/>
    <property type="match status" value="1"/>
</dbReference>
<dbReference type="PANTHER" id="PTHR32063">
    <property type="match status" value="1"/>
</dbReference>
<evidence type="ECO:0000256" key="1">
    <source>
        <dbReference type="ARBA" id="ARBA00004429"/>
    </source>
</evidence>
<feature type="domain" description="SSD" evidence="10">
    <location>
        <begin position="372"/>
        <end position="497"/>
    </location>
</feature>
<feature type="transmembrane region" description="Helical" evidence="9">
    <location>
        <begin position="440"/>
        <end position="460"/>
    </location>
</feature>
<dbReference type="NCBIfam" id="NF000282">
    <property type="entry name" value="RND_permease_1"/>
    <property type="match status" value="1"/>
</dbReference>
<dbReference type="InterPro" id="IPR001036">
    <property type="entry name" value="Acrflvin-R"/>
</dbReference>
<feature type="transmembrane region" description="Helical" evidence="9">
    <location>
        <begin position="997"/>
        <end position="1022"/>
    </location>
</feature>
<dbReference type="Gene3D" id="3.30.2090.10">
    <property type="entry name" value="Multidrug efflux transporter AcrB TolC docking domain, DN and DC subdomains"/>
    <property type="match status" value="2"/>
</dbReference>
<dbReference type="PANTHER" id="PTHR32063:SF11">
    <property type="entry name" value="CATION OR DRUG EFFLUX SYSTEM PROTEIN"/>
    <property type="match status" value="1"/>
</dbReference>
<dbReference type="GO" id="GO:0009636">
    <property type="term" value="P:response to toxic substance"/>
    <property type="evidence" value="ECO:0007669"/>
    <property type="project" value="UniProtKB-ARBA"/>
</dbReference>
<dbReference type="Gene3D" id="3.30.70.1430">
    <property type="entry name" value="Multidrug efflux transporter AcrB pore domain"/>
    <property type="match status" value="2"/>
</dbReference>
<dbReference type="AlphaFoldDB" id="A0A7G1HVN5"/>
<feature type="transmembrane region" description="Helical" evidence="9">
    <location>
        <begin position="536"/>
        <end position="554"/>
    </location>
</feature>
<accession>A0A7G1HVN5</accession>
<protein>
    <submittedName>
        <fullName evidence="11">Multidrug efflux RND transporter permease subunit</fullName>
    </submittedName>
</protein>
<sequence length="1050" mass="114339">MISKFFIDRPIFATVIAILMVLAGVVTLNTLPVAQFPDITPPTVQVTATYPGASAETVARTVGAPIEEQVNGVDGMIYMSSSSSSSGQYTLTVTFEVGTDIDMATVLVQNRVNIAQGSLPEAVIQQGIITRKQSTNIVMFLSLQSDNAQYDGLYLSNYATLNLTDELSRLPGVGSVNVFGAGDYSMRIWLDPEVMRIRQLTPSDVYAAVQSQNMEVSAGTVGQPPMNGPVDFQFTLTAQGRLITPEEFGNIVIKTLPDGSYLRLKDLGTIDLGSSTYGVTSTQKGKQSAAIAIYQLPGSNSLDVAKAVRAKMEELERYFPTDITYDVVLDTTEFVSASIDEVLVTFLEATLLVMLVILLFLQNFRAMIIPSLTIPVSLICTFAVMKLFGFSINTLTLFGLVLAIAIVVDDAIVVVENSTRLLDTGKYDRKTAVTIAMKEITGPVVGVVLVLLAVFIPTAFIGGITGQLYKQFALTIATATFFSGFNSLTLTPALCAIFLEPTKEAKSFVYRVFNKGYDATLRGYVRVITFLLGRPGMTMLVFVAVSAVTLWMFVKWPTSFIPQEDQGYFVVSVQLPNAAGLDRTQQVTRRIGGILDSYPEVRTYLCIDGFSMMQGGNSSNGATFFVMLKSWDERKSKDESVFSVVKRLNADASAIEEATVFAVNPPAISGLGVTGGLEFELEDRSNLGATELQNAVNALLGRVREEPSLMMLNSMFQGNTPQYFLNINRDKVKMQGLVLKDVFTTLSSYMGTAYVNDFVEFGRVYQVKLGADARSRAVIDDVMKLSVRNQKGDMVPFSSFTTLEEQEGLDQVTRYNMYTAAAITAIPAQGYSTRQAIEGMEELTRNVLGTNFGYSWTSEAYQETQSSSSVSLIFVLAIVIVILVLAAQYESWTSPIAVILSLPLALLGVVLGCMVMSLPISIYSQIGIVLLIALSAKNAILIVEFAIDYRNNGESITQASIEAGRVRLRPILMTSFAFILGVMPLMFASGAGAESRIALGTAVVFGMTFNTLLGTLFVPNFYHLMQTVQERFLTRKGGKVPASTEKMQMD</sequence>
<keyword evidence="5" id="KW-0997">Cell inner membrane</keyword>
<dbReference type="Gene3D" id="1.20.1640.10">
    <property type="entry name" value="Multidrug efflux transporter AcrB transmembrane domain"/>
    <property type="match status" value="2"/>
</dbReference>
<keyword evidence="4" id="KW-1003">Cell membrane</keyword>
<dbReference type="SUPFAM" id="SSF82866">
    <property type="entry name" value="Multidrug efflux transporter AcrB transmembrane domain"/>
    <property type="match status" value="2"/>
</dbReference>
<dbReference type="GO" id="GO:0042910">
    <property type="term" value="F:xenobiotic transmembrane transporter activity"/>
    <property type="evidence" value="ECO:0007669"/>
    <property type="project" value="TreeGrafter"/>
</dbReference>
<evidence type="ECO:0000256" key="7">
    <source>
        <dbReference type="ARBA" id="ARBA00022989"/>
    </source>
</evidence>
<feature type="transmembrane region" description="Helical" evidence="9">
    <location>
        <begin position="926"/>
        <end position="947"/>
    </location>
</feature>
<feature type="transmembrane region" description="Helical" evidence="9">
    <location>
        <begin position="896"/>
        <end position="920"/>
    </location>
</feature>